<dbReference type="SUPFAM" id="SSF111369">
    <property type="entry name" value="HlyD-like secretion proteins"/>
    <property type="match status" value="1"/>
</dbReference>
<dbReference type="Gene3D" id="2.40.420.20">
    <property type="match status" value="1"/>
</dbReference>
<comment type="subcellular location">
    <subcellularLocation>
        <location evidence="1">Cell envelope</location>
    </subcellularLocation>
</comment>
<dbReference type="AlphaFoldDB" id="A0A193LFN2"/>
<feature type="coiled-coil region" evidence="3">
    <location>
        <begin position="217"/>
        <end position="244"/>
    </location>
</feature>
<gene>
    <name evidence="6" type="ORF">BA177_08680</name>
</gene>
<dbReference type="InterPro" id="IPR058627">
    <property type="entry name" value="MdtA-like_C"/>
</dbReference>
<dbReference type="EMBL" id="CP016268">
    <property type="protein sequence ID" value="ANO51266.1"/>
    <property type="molecule type" value="Genomic_DNA"/>
</dbReference>
<sequence>MKIADTSGQDVAIERGRSLRTPLLGGAVLFALLALAWIAVPVVERWANATVTVPADRLRIAQVDRGTLVRDVSVQGRVVAAVRPTLYAPAAGTITLAVNAGVAVEKGQILARIDSPELTSELDQARSTLEQQTVELERQRIESRQQRLEKQKEADLANVRLVAANREKRRADAANAVGVIAVLDFEKAQDDLRNAELAHQHAVADANLFAERIAFELRAAELALARQKLRVDELQRQVDGLVIQSPVSGVVGDLLVEQKAAVARDTPVMAVVDLSQFEVEALVPESYADDLAPGISAEIVAGNSRYSATVVAVSPEIIGNQVSSRLRFSDGMPPNIRQNQQLTTRILLQELDGVLMLARGQFLDSGAGRIAYVLDGNGLAERRSIELGARSLGAVQVVSGLSEGDRVIISSIDQFRGAEIVQITD</sequence>
<dbReference type="KEGG" id="woc:BA177_08680"/>
<keyword evidence="2 3" id="KW-0175">Coiled coil</keyword>
<keyword evidence="4" id="KW-0472">Membrane</keyword>
<evidence type="ECO:0000256" key="3">
    <source>
        <dbReference type="SAM" id="Coils"/>
    </source>
</evidence>
<protein>
    <recommendedName>
        <fullName evidence="5">Multidrug resistance protein MdtA-like C-terminal permuted SH3 domain-containing protein</fullName>
    </recommendedName>
</protein>
<evidence type="ECO:0000256" key="4">
    <source>
        <dbReference type="SAM" id="Phobius"/>
    </source>
</evidence>
<evidence type="ECO:0000313" key="6">
    <source>
        <dbReference type="EMBL" id="ANO51266.1"/>
    </source>
</evidence>
<name>A0A193LFN2_9GAMM</name>
<feature type="coiled-coil region" evidence="3">
    <location>
        <begin position="119"/>
        <end position="158"/>
    </location>
</feature>
<feature type="domain" description="Multidrug resistance protein MdtA-like C-terminal permuted SH3" evidence="5">
    <location>
        <begin position="369"/>
        <end position="413"/>
    </location>
</feature>
<dbReference type="PANTHER" id="PTHR32347">
    <property type="entry name" value="EFFLUX SYSTEM COMPONENT YKNX-RELATED"/>
    <property type="match status" value="1"/>
</dbReference>
<dbReference type="STRING" id="1548547.BA177_08680"/>
<dbReference type="PANTHER" id="PTHR32347:SF14">
    <property type="entry name" value="EFFLUX SYSTEM COMPONENT YKNX-RELATED"/>
    <property type="match status" value="1"/>
</dbReference>
<feature type="transmembrane region" description="Helical" evidence="4">
    <location>
        <begin position="21"/>
        <end position="40"/>
    </location>
</feature>
<evidence type="ECO:0000313" key="7">
    <source>
        <dbReference type="Proteomes" id="UP000092695"/>
    </source>
</evidence>
<accession>A0A193LFN2</accession>
<dbReference type="Pfam" id="PF25967">
    <property type="entry name" value="RND-MFP_C"/>
    <property type="match status" value="1"/>
</dbReference>
<dbReference type="GO" id="GO:0030313">
    <property type="term" value="C:cell envelope"/>
    <property type="evidence" value="ECO:0007669"/>
    <property type="project" value="UniProtKB-SubCell"/>
</dbReference>
<dbReference type="InterPro" id="IPR050465">
    <property type="entry name" value="UPF0194_transport"/>
</dbReference>
<keyword evidence="4" id="KW-1133">Transmembrane helix</keyword>
<dbReference type="Gene3D" id="2.40.50.100">
    <property type="match status" value="1"/>
</dbReference>
<keyword evidence="4" id="KW-0812">Transmembrane</keyword>
<organism evidence="6 7">
    <name type="scientific">Woeseia oceani</name>
    <dbReference type="NCBI Taxonomy" id="1548547"/>
    <lineage>
        <taxon>Bacteria</taxon>
        <taxon>Pseudomonadati</taxon>
        <taxon>Pseudomonadota</taxon>
        <taxon>Gammaproteobacteria</taxon>
        <taxon>Woeseiales</taxon>
        <taxon>Woeseiaceae</taxon>
        <taxon>Woeseia</taxon>
    </lineage>
</organism>
<dbReference type="OrthoDB" id="9806939at2"/>
<evidence type="ECO:0000256" key="1">
    <source>
        <dbReference type="ARBA" id="ARBA00004196"/>
    </source>
</evidence>
<proteinExistence type="predicted"/>
<evidence type="ECO:0000256" key="2">
    <source>
        <dbReference type="ARBA" id="ARBA00023054"/>
    </source>
</evidence>
<evidence type="ECO:0000259" key="5">
    <source>
        <dbReference type="Pfam" id="PF25967"/>
    </source>
</evidence>
<keyword evidence="7" id="KW-1185">Reference proteome</keyword>
<dbReference type="Proteomes" id="UP000092695">
    <property type="component" value="Chromosome"/>
</dbReference>
<reference evidence="6 7" key="1">
    <citation type="submission" date="2016-06" db="EMBL/GenBank/DDBJ databases">
        <title>Complete genome sequence of a deep-branching marine Gamma Proteobacterium Woeseia oceani type strain XK5.</title>
        <authorList>
            <person name="Mu D."/>
            <person name="Du Z."/>
        </authorList>
    </citation>
    <scope>NUCLEOTIDE SEQUENCE [LARGE SCALE GENOMIC DNA]</scope>
    <source>
        <strain evidence="6 7">XK5</strain>
    </source>
</reference>